<evidence type="ECO:0000313" key="3">
    <source>
        <dbReference type="Proteomes" id="UP000242715"/>
    </source>
</evidence>
<protein>
    <submittedName>
        <fullName evidence="2">Uncharacterized protein</fullName>
    </submittedName>
</protein>
<feature type="compositionally biased region" description="Gly residues" evidence="1">
    <location>
        <begin position="55"/>
        <end position="66"/>
    </location>
</feature>
<reference evidence="3" key="1">
    <citation type="journal article" date="2017" name="Front. Plant Sci.">
        <title>Climate Clever Clovers: New Paradigm to Reduce the Environmental Footprint of Ruminants by Breeding Low Methanogenic Forages Utilizing Haplotype Variation.</title>
        <authorList>
            <person name="Kaur P."/>
            <person name="Appels R."/>
            <person name="Bayer P.E."/>
            <person name="Keeble-Gagnere G."/>
            <person name="Wang J."/>
            <person name="Hirakawa H."/>
            <person name="Shirasawa K."/>
            <person name="Vercoe P."/>
            <person name="Stefanova K."/>
            <person name="Durmic Z."/>
            <person name="Nichols P."/>
            <person name="Revell C."/>
            <person name="Isobe S.N."/>
            <person name="Edwards D."/>
            <person name="Erskine W."/>
        </authorList>
    </citation>
    <scope>NUCLEOTIDE SEQUENCE [LARGE SCALE GENOMIC DNA]</scope>
    <source>
        <strain evidence="3">cv. Daliak</strain>
    </source>
</reference>
<sequence length="102" mass="10709">MSDGDKVMDYPGGSYGKWGAGGGGRWGDGGKGGDNGRWVYGERWTKGWWSTSGKAGHGLAKGGNGIKKGSRGGKNKDFPPGGRRGGNIKELESPDYETEVDD</sequence>
<evidence type="ECO:0000256" key="1">
    <source>
        <dbReference type="SAM" id="MobiDB-lite"/>
    </source>
</evidence>
<dbReference type="EMBL" id="DF973178">
    <property type="protein sequence ID" value="GAU17987.1"/>
    <property type="molecule type" value="Genomic_DNA"/>
</dbReference>
<feature type="compositionally biased region" description="Acidic residues" evidence="1">
    <location>
        <begin position="93"/>
        <end position="102"/>
    </location>
</feature>
<evidence type="ECO:0000313" key="2">
    <source>
        <dbReference type="EMBL" id="GAU17987.1"/>
    </source>
</evidence>
<feature type="region of interest" description="Disordered" evidence="1">
    <location>
        <begin position="51"/>
        <end position="102"/>
    </location>
</feature>
<proteinExistence type="predicted"/>
<organism evidence="2 3">
    <name type="scientific">Trifolium subterraneum</name>
    <name type="common">Subterranean clover</name>
    <dbReference type="NCBI Taxonomy" id="3900"/>
    <lineage>
        <taxon>Eukaryota</taxon>
        <taxon>Viridiplantae</taxon>
        <taxon>Streptophyta</taxon>
        <taxon>Embryophyta</taxon>
        <taxon>Tracheophyta</taxon>
        <taxon>Spermatophyta</taxon>
        <taxon>Magnoliopsida</taxon>
        <taxon>eudicotyledons</taxon>
        <taxon>Gunneridae</taxon>
        <taxon>Pentapetalae</taxon>
        <taxon>rosids</taxon>
        <taxon>fabids</taxon>
        <taxon>Fabales</taxon>
        <taxon>Fabaceae</taxon>
        <taxon>Papilionoideae</taxon>
        <taxon>50 kb inversion clade</taxon>
        <taxon>NPAAA clade</taxon>
        <taxon>Hologalegina</taxon>
        <taxon>IRL clade</taxon>
        <taxon>Trifolieae</taxon>
        <taxon>Trifolium</taxon>
    </lineage>
</organism>
<name>A0A2Z6MI66_TRISU</name>
<dbReference type="Proteomes" id="UP000242715">
    <property type="component" value="Unassembled WGS sequence"/>
</dbReference>
<dbReference type="AlphaFoldDB" id="A0A2Z6MI66"/>
<accession>A0A2Z6MI66</accession>
<gene>
    <name evidence="2" type="ORF">TSUD_50960</name>
</gene>
<keyword evidence="3" id="KW-1185">Reference proteome</keyword>